<evidence type="ECO:0008006" key="8">
    <source>
        <dbReference type="Google" id="ProtNLM"/>
    </source>
</evidence>
<keyword evidence="7" id="KW-1185">Reference proteome</keyword>
<dbReference type="GO" id="GO:0005524">
    <property type="term" value="F:ATP binding"/>
    <property type="evidence" value="ECO:0007669"/>
    <property type="project" value="UniProtKB-KW"/>
</dbReference>
<keyword evidence="1" id="KW-0723">Serine/threonine-protein kinase</keyword>
<dbReference type="PANTHER" id="PTHR27002">
    <property type="entry name" value="RECEPTOR-LIKE SERINE/THREONINE-PROTEIN KINASE SD1-8"/>
    <property type="match status" value="1"/>
</dbReference>
<evidence type="ECO:0000256" key="1">
    <source>
        <dbReference type="ARBA" id="ARBA00022527"/>
    </source>
</evidence>
<protein>
    <recommendedName>
        <fullName evidence="8">S-locus receptor kinase C-terminal domain-containing protein</fullName>
    </recommendedName>
</protein>
<reference evidence="6" key="2">
    <citation type="journal article" date="2023" name="Plants (Basel)">
        <title>Annotation of the Turnera subulata (Passifloraceae) Draft Genome Reveals the S-Locus Evolved after the Divergence of Turneroideae from Passifloroideae in a Stepwise Manner.</title>
        <authorList>
            <person name="Henning P.M."/>
            <person name="Roalson E.H."/>
            <person name="Mir W."/>
            <person name="McCubbin A.G."/>
            <person name="Shore J.S."/>
        </authorList>
    </citation>
    <scope>NUCLEOTIDE SEQUENCE</scope>
    <source>
        <strain evidence="6">F60SS</strain>
    </source>
</reference>
<dbReference type="AlphaFoldDB" id="A0A9Q0FPZ8"/>
<evidence type="ECO:0000256" key="3">
    <source>
        <dbReference type="ARBA" id="ARBA00022741"/>
    </source>
</evidence>
<keyword evidence="4" id="KW-0418">Kinase</keyword>
<dbReference type="PANTHER" id="PTHR27002:SF900">
    <property type="entry name" value="S-LOCUS LECTIN KINASE FAMILY PROTEIN"/>
    <property type="match status" value="1"/>
</dbReference>
<gene>
    <name evidence="6" type="ORF">Tsubulata_032371</name>
</gene>
<keyword evidence="5" id="KW-0067">ATP-binding</keyword>
<evidence type="ECO:0000256" key="5">
    <source>
        <dbReference type="ARBA" id="ARBA00022840"/>
    </source>
</evidence>
<keyword evidence="3" id="KW-0547">Nucleotide-binding</keyword>
<dbReference type="Proteomes" id="UP001141552">
    <property type="component" value="Unassembled WGS sequence"/>
</dbReference>
<sequence>MQWIISGRKSKGFFHPSNSLNVIRLWKERNPSELLDASSRGSCNTSELLRCIHISLLCVQQHPEDRPGMASVVMMLRGENALPSPTEPEFNNHQGPLELSDLSWNELLGPQRMNLVSHSWSLSNQLLMKAPHCFIMGMYLH</sequence>
<dbReference type="EMBL" id="JAKUCV010004408">
    <property type="protein sequence ID" value="KAJ4835467.1"/>
    <property type="molecule type" value="Genomic_DNA"/>
</dbReference>
<dbReference type="GO" id="GO:0004674">
    <property type="term" value="F:protein serine/threonine kinase activity"/>
    <property type="evidence" value="ECO:0007669"/>
    <property type="project" value="UniProtKB-KW"/>
</dbReference>
<dbReference type="OrthoDB" id="851671at2759"/>
<evidence type="ECO:0000313" key="6">
    <source>
        <dbReference type="EMBL" id="KAJ4835467.1"/>
    </source>
</evidence>
<accession>A0A9Q0FPZ8</accession>
<evidence type="ECO:0000256" key="2">
    <source>
        <dbReference type="ARBA" id="ARBA00022679"/>
    </source>
</evidence>
<reference evidence="6" key="1">
    <citation type="submission" date="2022-02" db="EMBL/GenBank/DDBJ databases">
        <authorList>
            <person name="Henning P.M."/>
            <person name="McCubbin A.G."/>
            <person name="Shore J.S."/>
        </authorList>
    </citation>
    <scope>NUCLEOTIDE SEQUENCE</scope>
    <source>
        <strain evidence="6">F60SS</strain>
        <tissue evidence="6">Leaves</tissue>
    </source>
</reference>
<keyword evidence="2" id="KW-0808">Transferase</keyword>
<evidence type="ECO:0000313" key="7">
    <source>
        <dbReference type="Proteomes" id="UP001141552"/>
    </source>
</evidence>
<proteinExistence type="predicted"/>
<organism evidence="6 7">
    <name type="scientific">Turnera subulata</name>
    <dbReference type="NCBI Taxonomy" id="218843"/>
    <lineage>
        <taxon>Eukaryota</taxon>
        <taxon>Viridiplantae</taxon>
        <taxon>Streptophyta</taxon>
        <taxon>Embryophyta</taxon>
        <taxon>Tracheophyta</taxon>
        <taxon>Spermatophyta</taxon>
        <taxon>Magnoliopsida</taxon>
        <taxon>eudicotyledons</taxon>
        <taxon>Gunneridae</taxon>
        <taxon>Pentapetalae</taxon>
        <taxon>rosids</taxon>
        <taxon>fabids</taxon>
        <taxon>Malpighiales</taxon>
        <taxon>Passifloraceae</taxon>
        <taxon>Turnera</taxon>
    </lineage>
</organism>
<dbReference type="GO" id="GO:0005886">
    <property type="term" value="C:plasma membrane"/>
    <property type="evidence" value="ECO:0007669"/>
    <property type="project" value="TreeGrafter"/>
</dbReference>
<comment type="caution">
    <text evidence="6">The sequence shown here is derived from an EMBL/GenBank/DDBJ whole genome shotgun (WGS) entry which is preliminary data.</text>
</comment>
<dbReference type="Gene3D" id="1.10.510.10">
    <property type="entry name" value="Transferase(Phosphotransferase) domain 1"/>
    <property type="match status" value="1"/>
</dbReference>
<name>A0A9Q0FPZ8_9ROSI</name>
<evidence type="ECO:0000256" key="4">
    <source>
        <dbReference type="ARBA" id="ARBA00022777"/>
    </source>
</evidence>